<keyword evidence="3" id="KW-0804">Transcription</keyword>
<dbReference type="PANTHER" id="PTHR47506">
    <property type="entry name" value="TRANSCRIPTIONAL REGULATORY PROTEIN"/>
    <property type="match status" value="1"/>
</dbReference>
<accession>A0A552V846</accession>
<dbReference type="Pfam" id="PF16925">
    <property type="entry name" value="TetR_C_13"/>
    <property type="match status" value="1"/>
</dbReference>
<evidence type="ECO:0000256" key="1">
    <source>
        <dbReference type="ARBA" id="ARBA00023015"/>
    </source>
</evidence>
<dbReference type="RefSeq" id="WP_143372142.1">
    <property type="nucleotide sequence ID" value="NZ_VJVZ01000002.1"/>
</dbReference>
<dbReference type="SUPFAM" id="SSF48498">
    <property type="entry name" value="Tetracyclin repressor-like, C-terminal domain"/>
    <property type="match status" value="1"/>
</dbReference>
<dbReference type="Pfam" id="PF00440">
    <property type="entry name" value="TetR_N"/>
    <property type="match status" value="1"/>
</dbReference>
<feature type="DNA-binding region" description="H-T-H motif" evidence="4">
    <location>
        <begin position="28"/>
        <end position="47"/>
    </location>
</feature>
<comment type="caution">
    <text evidence="6">The sequence shown here is derived from an EMBL/GenBank/DDBJ whole genome shotgun (WGS) entry which is preliminary data.</text>
</comment>
<gene>
    <name evidence="6" type="ORF">FMM05_04505</name>
</gene>
<dbReference type="PROSITE" id="PS50977">
    <property type="entry name" value="HTH_TETR_2"/>
    <property type="match status" value="1"/>
</dbReference>
<evidence type="ECO:0000256" key="4">
    <source>
        <dbReference type="PROSITE-ProRule" id="PRU00335"/>
    </source>
</evidence>
<dbReference type="PRINTS" id="PR00455">
    <property type="entry name" value="HTHTETR"/>
</dbReference>
<dbReference type="InterPro" id="IPR011075">
    <property type="entry name" value="TetR_C"/>
</dbReference>
<dbReference type="PANTHER" id="PTHR47506:SF3">
    <property type="entry name" value="HTH-TYPE TRANSCRIPTIONAL REGULATOR LMRA"/>
    <property type="match status" value="1"/>
</dbReference>
<name>A0A552V846_9FLAO</name>
<evidence type="ECO:0000313" key="7">
    <source>
        <dbReference type="Proteomes" id="UP000320643"/>
    </source>
</evidence>
<evidence type="ECO:0000259" key="5">
    <source>
        <dbReference type="PROSITE" id="PS50977"/>
    </source>
</evidence>
<dbReference type="Gene3D" id="1.10.357.10">
    <property type="entry name" value="Tetracycline Repressor, domain 2"/>
    <property type="match status" value="1"/>
</dbReference>
<keyword evidence="7" id="KW-1185">Reference proteome</keyword>
<dbReference type="InterPro" id="IPR001647">
    <property type="entry name" value="HTH_TetR"/>
</dbReference>
<evidence type="ECO:0000313" key="6">
    <source>
        <dbReference type="EMBL" id="TRW26644.1"/>
    </source>
</evidence>
<feature type="domain" description="HTH tetR-type" evidence="5">
    <location>
        <begin position="5"/>
        <end position="65"/>
    </location>
</feature>
<reference evidence="6 7" key="1">
    <citation type="submission" date="2019-07" db="EMBL/GenBank/DDBJ databases">
        <title>Flavobacterium sp. nov., isolated from glacier ice.</title>
        <authorList>
            <person name="Liu Q."/>
            <person name="Xin Y.-H."/>
        </authorList>
    </citation>
    <scope>NUCLEOTIDE SEQUENCE [LARGE SCALE GENOMIC DNA]</scope>
    <source>
        <strain evidence="6 7">ZT4R6</strain>
    </source>
</reference>
<proteinExistence type="predicted"/>
<keyword evidence="1" id="KW-0805">Transcription regulation</keyword>
<dbReference type="OrthoDB" id="9798857at2"/>
<dbReference type="InterPro" id="IPR009057">
    <property type="entry name" value="Homeodomain-like_sf"/>
</dbReference>
<evidence type="ECO:0000256" key="2">
    <source>
        <dbReference type="ARBA" id="ARBA00023125"/>
    </source>
</evidence>
<dbReference type="InterPro" id="IPR036271">
    <property type="entry name" value="Tet_transcr_reg_TetR-rel_C_sf"/>
</dbReference>
<dbReference type="GO" id="GO:0003677">
    <property type="term" value="F:DNA binding"/>
    <property type="evidence" value="ECO:0007669"/>
    <property type="project" value="UniProtKB-UniRule"/>
</dbReference>
<dbReference type="AlphaFoldDB" id="A0A552V846"/>
<dbReference type="EMBL" id="VJVZ01000002">
    <property type="protein sequence ID" value="TRW26644.1"/>
    <property type="molecule type" value="Genomic_DNA"/>
</dbReference>
<keyword evidence="2 4" id="KW-0238">DNA-binding</keyword>
<dbReference type="SUPFAM" id="SSF46689">
    <property type="entry name" value="Homeodomain-like"/>
    <property type="match status" value="1"/>
</dbReference>
<evidence type="ECO:0000256" key="3">
    <source>
        <dbReference type="ARBA" id="ARBA00023163"/>
    </source>
</evidence>
<protein>
    <submittedName>
        <fullName evidence="6">TetR/AcrR family transcriptional regulator</fullName>
    </submittedName>
</protein>
<organism evidence="6 7">
    <name type="scientific">Flavobacterium zepuense</name>
    <dbReference type="NCBI Taxonomy" id="2593302"/>
    <lineage>
        <taxon>Bacteria</taxon>
        <taxon>Pseudomonadati</taxon>
        <taxon>Bacteroidota</taxon>
        <taxon>Flavobacteriia</taxon>
        <taxon>Flavobacteriales</taxon>
        <taxon>Flavobacteriaceae</taxon>
        <taxon>Flavobacterium</taxon>
    </lineage>
</organism>
<dbReference type="Proteomes" id="UP000320643">
    <property type="component" value="Unassembled WGS sequence"/>
</dbReference>
<sequence length="196" mass="21462">MSKAEKTRQFIIEKTAPIFNKKGYSGTSLNDITEATGLTKGSIYGNFGNKDEVALAAFDYNHATLSSAIKRKMEDKAHPIDKIKVFLDVFADLQYVTNLKYGCPILNTAIEADDTHEQLRLRAANAIDKWYKNIGGIIESGQETGQIKDGVDAKEFAGAYIAIIEGGIMLTKVTGKQDGINAAVAYAKKMLKELHP</sequence>